<protein>
    <submittedName>
        <fullName evidence="1">Uncharacterized protein</fullName>
    </submittedName>
</protein>
<reference evidence="1" key="1">
    <citation type="journal article" date="2020" name="Nature">
        <title>Giant virus diversity and host interactions through global metagenomics.</title>
        <authorList>
            <person name="Schulz F."/>
            <person name="Roux S."/>
            <person name="Paez-Espino D."/>
            <person name="Jungbluth S."/>
            <person name="Walsh D.A."/>
            <person name="Denef V.J."/>
            <person name="McMahon K.D."/>
            <person name="Konstantinidis K.T."/>
            <person name="Eloe-Fadrosh E.A."/>
            <person name="Kyrpides N.C."/>
            <person name="Woyke T."/>
        </authorList>
    </citation>
    <scope>NUCLEOTIDE SEQUENCE</scope>
    <source>
        <strain evidence="1">GVMAG-M-3300027804-48</strain>
    </source>
</reference>
<evidence type="ECO:0000313" key="1">
    <source>
        <dbReference type="EMBL" id="QHU29752.1"/>
    </source>
</evidence>
<sequence length="155" mass="18553">MKLIFIVICCIIIYGMCYYIFPKEISILQTEIDTFNLTSLALRQPIVISDLLQDPNEIIESWFKFNFKYQDYDISNDWMQNRHKYLFINALEDTEIIIYKAEIKKTNPNPDDKIIAIKLKKYQSLILPFKWKYYGINFNKWAIDDLITFSLGRLV</sequence>
<accession>A0A6C0LKN4</accession>
<name>A0A6C0LKN4_9ZZZZ</name>
<organism evidence="1">
    <name type="scientific">viral metagenome</name>
    <dbReference type="NCBI Taxonomy" id="1070528"/>
    <lineage>
        <taxon>unclassified sequences</taxon>
        <taxon>metagenomes</taxon>
        <taxon>organismal metagenomes</taxon>
    </lineage>
</organism>
<dbReference type="EMBL" id="MN740495">
    <property type="protein sequence ID" value="QHU29752.1"/>
    <property type="molecule type" value="Genomic_DNA"/>
</dbReference>
<proteinExistence type="predicted"/>
<dbReference type="AlphaFoldDB" id="A0A6C0LKN4"/>